<dbReference type="SUPFAM" id="SSF102114">
    <property type="entry name" value="Radical SAM enzymes"/>
    <property type="match status" value="1"/>
</dbReference>
<feature type="domain" description="Radical SAM core" evidence="5">
    <location>
        <begin position="62"/>
        <end position="271"/>
    </location>
</feature>
<evidence type="ECO:0000256" key="4">
    <source>
        <dbReference type="ARBA" id="ARBA00023014"/>
    </source>
</evidence>
<keyword evidence="2" id="KW-0479">Metal-binding</keyword>
<reference evidence="6" key="1">
    <citation type="submission" date="2020-06" db="EMBL/GenBank/DDBJ databases">
        <title>Unique genomic features of the anaerobic methanotrophic archaea.</title>
        <authorList>
            <person name="Chadwick G.L."/>
            <person name="Skennerton C.T."/>
            <person name="Laso-Perez R."/>
            <person name="Leu A.O."/>
            <person name="Speth D.R."/>
            <person name="Yu H."/>
            <person name="Morgan-Lang C."/>
            <person name="Hatzenpichler R."/>
            <person name="Goudeau D."/>
            <person name="Malmstrom R."/>
            <person name="Brazelton W.J."/>
            <person name="Woyke T."/>
            <person name="Hallam S.J."/>
            <person name="Tyson G.W."/>
            <person name="Wegener G."/>
            <person name="Boetius A."/>
            <person name="Orphan V."/>
        </authorList>
    </citation>
    <scope>NUCLEOTIDE SEQUENCE</scope>
</reference>
<dbReference type="SMART" id="SM00729">
    <property type="entry name" value="Elp3"/>
    <property type="match status" value="1"/>
</dbReference>
<dbReference type="Pfam" id="PF04055">
    <property type="entry name" value="Radical_SAM"/>
    <property type="match status" value="1"/>
</dbReference>
<keyword evidence="4" id="KW-0411">Iron-sulfur</keyword>
<keyword evidence="1" id="KW-0949">S-adenosyl-L-methionine</keyword>
<dbReference type="GO" id="GO:0003824">
    <property type="term" value="F:catalytic activity"/>
    <property type="evidence" value="ECO:0007669"/>
    <property type="project" value="InterPro"/>
</dbReference>
<dbReference type="InterPro" id="IPR007197">
    <property type="entry name" value="rSAM"/>
</dbReference>
<organism evidence="6">
    <name type="scientific">Candidatus Methanophagaceae archaeon ANME-1 ERB6</name>
    <dbReference type="NCBI Taxonomy" id="2759912"/>
    <lineage>
        <taxon>Archaea</taxon>
        <taxon>Methanobacteriati</taxon>
        <taxon>Methanobacteriota</taxon>
        <taxon>Stenosarchaea group</taxon>
        <taxon>Methanomicrobia</taxon>
        <taxon>Candidatus Methanophagales</taxon>
        <taxon>Candidatus Methanophagaceae</taxon>
    </lineage>
</organism>
<dbReference type="SFLD" id="SFLDS00029">
    <property type="entry name" value="Radical_SAM"/>
    <property type="match status" value="1"/>
</dbReference>
<evidence type="ECO:0000256" key="1">
    <source>
        <dbReference type="ARBA" id="ARBA00022691"/>
    </source>
</evidence>
<dbReference type="SFLD" id="SFLDG01386">
    <property type="entry name" value="main_SPASM_domain-containing"/>
    <property type="match status" value="1"/>
</dbReference>
<dbReference type="EMBL" id="MT631460">
    <property type="protein sequence ID" value="QNO51100.1"/>
    <property type="molecule type" value="Genomic_DNA"/>
</dbReference>
<dbReference type="NCBIfam" id="TIGR04085">
    <property type="entry name" value="rSAM_more_4Fe4S"/>
    <property type="match status" value="1"/>
</dbReference>
<name>A0A7G9YS46_9EURY</name>
<gene>
    <name evidence="6" type="primary">moaA</name>
    <name evidence="7" type="ORF">FOHEAFGF_00024</name>
    <name evidence="6" type="ORF">GLJDJJHM_00035</name>
</gene>
<dbReference type="GO" id="GO:0051536">
    <property type="term" value="F:iron-sulfur cluster binding"/>
    <property type="evidence" value="ECO:0007669"/>
    <property type="project" value="UniProtKB-KW"/>
</dbReference>
<evidence type="ECO:0000313" key="6">
    <source>
        <dbReference type="EMBL" id="QNO50830.1"/>
    </source>
</evidence>
<dbReference type="AlphaFoldDB" id="A0A7G9YS46"/>
<dbReference type="Gene3D" id="3.20.20.70">
    <property type="entry name" value="Aldolase class I"/>
    <property type="match status" value="1"/>
</dbReference>
<accession>A0A7G9YS46</accession>
<dbReference type="EMBL" id="MT631452">
    <property type="protein sequence ID" value="QNO50830.1"/>
    <property type="molecule type" value="Genomic_DNA"/>
</dbReference>
<dbReference type="PANTHER" id="PTHR11228">
    <property type="entry name" value="RADICAL SAM DOMAIN PROTEIN"/>
    <property type="match status" value="1"/>
</dbReference>
<evidence type="ECO:0000256" key="3">
    <source>
        <dbReference type="ARBA" id="ARBA00023004"/>
    </source>
</evidence>
<keyword evidence="3" id="KW-0408">Iron</keyword>
<dbReference type="CDD" id="cd01335">
    <property type="entry name" value="Radical_SAM"/>
    <property type="match status" value="1"/>
</dbReference>
<proteinExistence type="predicted"/>
<evidence type="ECO:0000256" key="2">
    <source>
        <dbReference type="ARBA" id="ARBA00022723"/>
    </source>
</evidence>
<dbReference type="PANTHER" id="PTHR11228:SF7">
    <property type="entry name" value="PQQA PEPTIDE CYCLASE"/>
    <property type="match status" value="1"/>
</dbReference>
<dbReference type="InterPro" id="IPR058240">
    <property type="entry name" value="rSAM_sf"/>
</dbReference>
<evidence type="ECO:0000259" key="5">
    <source>
        <dbReference type="PROSITE" id="PS51918"/>
    </source>
</evidence>
<protein>
    <submittedName>
        <fullName evidence="6">GTP 3',8-cyclase</fullName>
    </submittedName>
</protein>
<sequence>MEKFRVRVKPFYNPPHLMVKQAVTIMLYAWLTGWNKRAFLRWAMQLQNLLHAGAGAEQICCFGVNPHVVWEMTGECNLKCVHCHAFGGEATYKELTTEEGKALIDQIATLGIRTFVFTGGEPLLRKDLFELIAYARSKRFTVFIATNGTLITKEVAKLLRRYKVGVVIGLDGMNPEIHDSIRGVEGAYDAAITGIENCVAENLYLHLNIVATKRNFDEIERIIDYGSEIGVYSYFIYNFVPLGRGEEIQDYALGREDFKALLDLILNKQREVRAIIIPVAAPEYWAYALQRRGIHNRRLIQFLGRFVGGCLADKGMMYVKPNGDVWACPFIPIRMGNVREEGLDKVRERLREGKFEHGESVSWCDNCEYQRVCGGCKTRMMIDNLTYICPVHDISERGTV</sequence>
<dbReference type="InterPro" id="IPR006638">
    <property type="entry name" value="Elp3/MiaA/NifB-like_rSAM"/>
</dbReference>
<dbReference type="InterPro" id="IPR023885">
    <property type="entry name" value="4Fe4S-binding_SPASM_dom"/>
</dbReference>
<evidence type="ECO:0000313" key="7">
    <source>
        <dbReference type="EMBL" id="QNO51100.1"/>
    </source>
</evidence>
<dbReference type="InterPro" id="IPR013785">
    <property type="entry name" value="Aldolase_TIM"/>
</dbReference>
<dbReference type="Pfam" id="PF13186">
    <property type="entry name" value="SPASM"/>
    <property type="match status" value="1"/>
</dbReference>
<dbReference type="GO" id="GO:0006783">
    <property type="term" value="P:heme biosynthetic process"/>
    <property type="evidence" value="ECO:0007669"/>
    <property type="project" value="TreeGrafter"/>
</dbReference>
<dbReference type="PROSITE" id="PS51918">
    <property type="entry name" value="RADICAL_SAM"/>
    <property type="match status" value="1"/>
</dbReference>
<dbReference type="SFLD" id="SFLDG01067">
    <property type="entry name" value="SPASM/twitch_domain_containing"/>
    <property type="match status" value="1"/>
</dbReference>
<dbReference type="InterPro" id="IPR050377">
    <property type="entry name" value="Radical_SAM_PqqE_MftC-like"/>
</dbReference>
<dbReference type="GO" id="GO:0046872">
    <property type="term" value="F:metal ion binding"/>
    <property type="evidence" value="ECO:0007669"/>
    <property type="project" value="UniProtKB-KW"/>
</dbReference>